<keyword evidence="7" id="KW-0675">Receptor</keyword>
<reference evidence="7 8" key="1">
    <citation type="submission" date="2016-02" db="EMBL/GenBank/DDBJ databases">
        <title>Genome analysis of coral dinoflagellate symbionts highlights evolutionary adaptations to a symbiotic lifestyle.</title>
        <authorList>
            <person name="Aranda M."/>
            <person name="Li Y."/>
            <person name="Liew Y.J."/>
            <person name="Baumgarten S."/>
            <person name="Simakov O."/>
            <person name="Wilson M."/>
            <person name="Piel J."/>
            <person name="Ashoor H."/>
            <person name="Bougouffa S."/>
            <person name="Bajic V.B."/>
            <person name="Ryu T."/>
            <person name="Ravasi T."/>
            <person name="Bayer T."/>
            <person name="Micklem G."/>
            <person name="Kim H."/>
            <person name="Bhak J."/>
            <person name="Lajeunesse T.C."/>
            <person name="Voolstra C.R."/>
        </authorList>
    </citation>
    <scope>NUCLEOTIDE SEQUENCE [LARGE SCALE GENOMIC DNA]</scope>
    <source>
        <strain evidence="7 8">CCMP2467</strain>
    </source>
</reference>
<dbReference type="Proteomes" id="UP000186817">
    <property type="component" value="Unassembled WGS sequence"/>
</dbReference>
<dbReference type="CDD" id="cd18989">
    <property type="entry name" value="LGIC_ECD_cation"/>
    <property type="match status" value="1"/>
</dbReference>
<protein>
    <submittedName>
        <fullName evidence="7">Gamma-aminobutyric acid receptor subunit rho-3</fullName>
    </submittedName>
</protein>
<keyword evidence="8" id="KW-1185">Reference proteome</keyword>
<dbReference type="SUPFAM" id="SSF90112">
    <property type="entry name" value="Neurotransmitter-gated ion-channel transmembrane pore"/>
    <property type="match status" value="1"/>
</dbReference>
<evidence type="ECO:0000256" key="2">
    <source>
        <dbReference type="ARBA" id="ARBA00022692"/>
    </source>
</evidence>
<proteinExistence type="predicted"/>
<keyword evidence="3" id="KW-1133">Transmembrane helix</keyword>
<dbReference type="PANTHER" id="PTHR18945">
    <property type="entry name" value="NEUROTRANSMITTER GATED ION CHANNEL"/>
    <property type="match status" value="1"/>
</dbReference>
<evidence type="ECO:0000256" key="4">
    <source>
        <dbReference type="ARBA" id="ARBA00023136"/>
    </source>
</evidence>
<organism evidence="7 8">
    <name type="scientific">Symbiodinium microadriaticum</name>
    <name type="common">Dinoflagellate</name>
    <name type="synonym">Zooxanthella microadriatica</name>
    <dbReference type="NCBI Taxonomy" id="2951"/>
    <lineage>
        <taxon>Eukaryota</taxon>
        <taxon>Sar</taxon>
        <taxon>Alveolata</taxon>
        <taxon>Dinophyceae</taxon>
        <taxon>Suessiales</taxon>
        <taxon>Symbiodiniaceae</taxon>
        <taxon>Symbiodinium</taxon>
    </lineage>
</organism>
<feature type="domain" description="Neurotransmitter-gated ion-channel transmembrane" evidence="6">
    <location>
        <begin position="468"/>
        <end position="624"/>
    </location>
</feature>
<dbReference type="Pfam" id="PF02932">
    <property type="entry name" value="Neur_chan_memb"/>
    <property type="match status" value="1"/>
</dbReference>
<evidence type="ECO:0000259" key="6">
    <source>
        <dbReference type="Pfam" id="PF02932"/>
    </source>
</evidence>
<dbReference type="InterPro" id="IPR036719">
    <property type="entry name" value="Neuro-gated_channel_TM_sf"/>
</dbReference>
<dbReference type="GO" id="GO:0016020">
    <property type="term" value="C:membrane"/>
    <property type="evidence" value="ECO:0007669"/>
    <property type="project" value="UniProtKB-SubCell"/>
</dbReference>
<name>A0A1Q9D649_SYMMI</name>
<evidence type="ECO:0000313" key="8">
    <source>
        <dbReference type="Proteomes" id="UP000186817"/>
    </source>
</evidence>
<dbReference type="EMBL" id="LSRX01000699">
    <property type="protein sequence ID" value="OLP90691.1"/>
    <property type="molecule type" value="Genomic_DNA"/>
</dbReference>
<dbReference type="InterPro" id="IPR006029">
    <property type="entry name" value="Neurotrans-gated_channel_TM"/>
</dbReference>
<gene>
    <name evidence="7" type="primary">GABRR3</name>
    <name evidence="7" type="ORF">AK812_SmicGene27737</name>
</gene>
<sequence>MNATTFEENWQACFRKGEWFTTFCFHSWWFSPMRRASPSRREDAGIGRSQTISDLPRDEADESVALQAKMDEMGAINSTDTISERLVSLNETCSFTDLAVDPDGAWFRASDRNILRNTVCNDNGYTVCGKEEMTAINTMEAIRALAWDLDYLHGLGAREAAILIINACLMGLAGEAGIDSAQFYHPGKDLKEGTTSLNKFPIPTPTAQCVEHVFQQHISPDSMNAWTSRCRARCSGPKTAADFQKQVLHGKEYEKAFPPSTHCDAPVDIQIQFFLQSFDAVDEQHESVTVTGYLRHWWVDDRLAFVHNDTCTESVYIPASLIWTPNLYIYNAIQQAHQKNGIITAVHPNGTVFHSVAFHGSLKCSMQYHRMPYDSHGCYMKVGRYDATVDSIRVRPRNGAEKNMGKTGIGVVGDKMFSPSWFIENEQAIQNPGLRIQKYWPDLGGSTDIVFLPFTFSRRPGYLVRMVLVPSWLFLLVSYTGFFIDPSSAPARAAVALLPVLIMRTLQGFVFSKLPQVATCVWLTDYLLVSMILCCYAAIHLAIVQLLLISEHKAAENLKQLQKVEAKARELIQDSLKKKKFVVELLQDYQPVKQTRNYHDVHLSYLAKMREDLQKTRSYTEMTDSPKRAKHDGSEDVKIPLIAVEDSTPTSKPRTSSAAEDFESRCSFHIDFGSRSHLSPIEKEVTTEGDLLVIRRLLSLWEKEVTGDPPLADPEMLRRVMTRFNIFLTTADAEDIMCMFLRDKGFDTPVETGNVRIIFSLFMELLLDMEKYKFAVQPPPWYNLPLSPRVPWSRRLDLSLQILFPLFVALHALIFFSLIRAYPQNPDIGLVEDMDRIMEWQ</sequence>
<dbReference type="InterPro" id="IPR006201">
    <property type="entry name" value="Neur_channel"/>
</dbReference>
<comment type="caution">
    <text evidence="7">The sequence shown here is derived from an EMBL/GenBank/DDBJ whole genome shotgun (WGS) entry which is preliminary data.</text>
</comment>
<dbReference type="InterPro" id="IPR036734">
    <property type="entry name" value="Neur_chan_lig-bd_sf"/>
</dbReference>
<dbReference type="Pfam" id="PF02931">
    <property type="entry name" value="Neur_chan_LBD"/>
    <property type="match status" value="1"/>
</dbReference>
<comment type="subcellular location">
    <subcellularLocation>
        <location evidence="1">Membrane</location>
        <topology evidence="1">Multi-pass membrane protein</topology>
    </subcellularLocation>
</comment>
<dbReference type="GO" id="GO:0004888">
    <property type="term" value="F:transmembrane signaling receptor activity"/>
    <property type="evidence" value="ECO:0007669"/>
    <property type="project" value="InterPro"/>
</dbReference>
<evidence type="ECO:0000256" key="1">
    <source>
        <dbReference type="ARBA" id="ARBA00004141"/>
    </source>
</evidence>
<feature type="domain" description="Neurotransmitter-gated ion-channel ligand-binding" evidence="5">
    <location>
        <begin position="248"/>
        <end position="459"/>
    </location>
</feature>
<dbReference type="SUPFAM" id="SSF63712">
    <property type="entry name" value="Nicotinic receptor ligand binding domain-like"/>
    <property type="match status" value="1"/>
</dbReference>
<dbReference type="Gene3D" id="1.20.58.390">
    <property type="entry name" value="Neurotransmitter-gated ion-channel transmembrane domain"/>
    <property type="match status" value="1"/>
</dbReference>
<evidence type="ECO:0000313" key="7">
    <source>
        <dbReference type="EMBL" id="OLP90691.1"/>
    </source>
</evidence>
<dbReference type="OrthoDB" id="407674at2759"/>
<dbReference type="AlphaFoldDB" id="A0A1Q9D649"/>
<dbReference type="InterPro" id="IPR038050">
    <property type="entry name" value="Neuro_actylchol_rec"/>
</dbReference>
<accession>A0A1Q9D649</accession>
<evidence type="ECO:0000259" key="5">
    <source>
        <dbReference type="Pfam" id="PF02931"/>
    </source>
</evidence>
<dbReference type="Gene3D" id="2.70.170.10">
    <property type="entry name" value="Neurotransmitter-gated ion-channel ligand-binding domain"/>
    <property type="match status" value="1"/>
</dbReference>
<evidence type="ECO:0000256" key="3">
    <source>
        <dbReference type="ARBA" id="ARBA00022989"/>
    </source>
</evidence>
<keyword evidence="4" id="KW-0472">Membrane</keyword>
<dbReference type="InterPro" id="IPR006202">
    <property type="entry name" value="Neur_chan_lig-bd"/>
</dbReference>
<dbReference type="GO" id="GO:0005230">
    <property type="term" value="F:extracellular ligand-gated monoatomic ion channel activity"/>
    <property type="evidence" value="ECO:0007669"/>
    <property type="project" value="InterPro"/>
</dbReference>
<keyword evidence="2" id="KW-0812">Transmembrane</keyword>